<evidence type="ECO:0000256" key="6">
    <source>
        <dbReference type="ARBA" id="ARBA00023004"/>
    </source>
</evidence>
<evidence type="ECO:0000256" key="5">
    <source>
        <dbReference type="ARBA" id="ARBA00023002"/>
    </source>
</evidence>
<organism evidence="8 9">
    <name type="scientific">Mesohalobacter halotolerans</name>
    <dbReference type="NCBI Taxonomy" id="1883405"/>
    <lineage>
        <taxon>Bacteria</taxon>
        <taxon>Pseudomonadati</taxon>
        <taxon>Bacteroidota</taxon>
        <taxon>Flavobacteriia</taxon>
        <taxon>Flavobacteriales</taxon>
        <taxon>Flavobacteriaceae</taxon>
        <taxon>Mesohalobacter</taxon>
    </lineage>
</organism>
<gene>
    <name evidence="8" type="ORF">FCN74_01355</name>
</gene>
<evidence type="ECO:0000259" key="7">
    <source>
        <dbReference type="PROSITE" id="PS51471"/>
    </source>
</evidence>
<evidence type="ECO:0000256" key="3">
    <source>
        <dbReference type="ARBA" id="ARBA00022896"/>
    </source>
</evidence>
<accession>A0A4U5TTB0</accession>
<proteinExistence type="predicted"/>
<dbReference type="Gene3D" id="2.60.120.620">
    <property type="entry name" value="q2cbj1_9rhob like domain"/>
    <property type="match status" value="1"/>
</dbReference>
<name>A0A4U5TTB0_9FLAO</name>
<dbReference type="GO" id="GO:0031418">
    <property type="term" value="F:L-ascorbic acid binding"/>
    <property type="evidence" value="ECO:0007669"/>
    <property type="project" value="UniProtKB-KW"/>
</dbReference>
<dbReference type="GO" id="GO:0008198">
    <property type="term" value="F:ferrous iron binding"/>
    <property type="evidence" value="ECO:0007669"/>
    <property type="project" value="TreeGrafter"/>
</dbReference>
<comment type="caution">
    <text evidence="8">The sequence shown here is derived from an EMBL/GenBank/DDBJ whole genome shotgun (WGS) entry which is preliminary data.</text>
</comment>
<dbReference type="EMBL" id="SWMU01000001">
    <property type="protein sequence ID" value="TKS57091.1"/>
    <property type="molecule type" value="Genomic_DNA"/>
</dbReference>
<dbReference type="AlphaFoldDB" id="A0A4U5TTB0"/>
<evidence type="ECO:0000256" key="4">
    <source>
        <dbReference type="ARBA" id="ARBA00022964"/>
    </source>
</evidence>
<dbReference type="PROSITE" id="PS51471">
    <property type="entry name" value="FE2OG_OXY"/>
    <property type="match status" value="1"/>
</dbReference>
<evidence type="ECO:0000313" key="9">
    <source>
        <dbReference type="Proteomes" id="UP000306552"/>
    </source>
</evidence>
<dbReference type="Proteomes" id="UP000306552">
    <property type="component" value="Unassembled WGS sequence"/>
</dbReference>
<keyword evidence="2" id="KW-0479">Metal-binding</keyword>
<dbReference type="InterPro" id="IPR005123">
    <property type="entry name" value="Oxoglu/Fe-dep_dioxygenase_dom"/>
</dbReference>
<evidence type="ECO:0000256" key="1">
    <source>
        <dbReference type="ARBA" id="ARBA00001961"/>
    </source>
</evidence>
<keyword evidence="6" id="KW-0408">Iron</keyword>
<dbReference type="InterPro" id="IPR006620">
    <property type="entry name" value="Pro_4_hyd_alph"/>
</dbReference>
<dbReference type="PANTHER" id="PTHR12907:SF26">
    <property type="entry name" value="HIF PROLYL HYDROXYLASE, ISOFORM C"/>
    <property type="match status" value="1"/>
</dbReference>
<dbReference type="GO" id="GO:0031543">
    <property type="term" value="F:peptidyl-proline dioxygenase activity"/>
    <property type="evidence" value="ECO:0007669"/>
    <property type="project" value="TreeGrafter"/>
</dbReference>
<keyword evidence="3" id="KW-0847">Vitamin C</keyword>
<dbReference type="Pfam" id="PF13640">
    <property type="entry name" value="2OG-FeII_Oxy_3"/>
    <property type="match status" value="1"/>
</dbReference>
<comment type="cofactor">
    <cofactor evidence="1">
        <name>L-ascorbate</name>
        <dbReference type="ChEBI" id="CHEBI:38290"/>
    </cofactor>
</comment>
<keyword evidence="5" id="KW-0560">Oxidoreductase</keyword>
<dbReference type="SMART" id="SM00702">
    <property type="entry name" value="P4Hc"/>
    <property type="match status" value="1"/>
</dbReference>
<dbReference type="PANTHER" id="PTHR12907">
    <property type="entry name" value="EGL NINE HOMOLOG-RELATED"/>
    <property type="match status" value="1"/>
</dbReference>
<dbReference type="GO" id="GO:0071456">
    <property type="term" value="P:cellular response to hypoxia"/>
    <property type="evidence" value="ECO:0007669"/>
    <property type="project" value="TreeGrafter"/>
</dbReference>
<evidence type="ECO:0000313" key="8">
    <source>
        <dbReference type="EMBL" id="TKS57091.1"/>
    </source>
</evidence>
<evidence type="ECO:0000256" key="2">
    <source>
        <dbReference type="ARBA" id="ARBA00022723"/>
    </source>
</evidence>
<sequence>MISQILDKHFAVIVNFFEADHLENLHCQIQSLYDNDALKKAAIGKHFDEHIKTEIRGDYIQWINESSDITVVQQFFQVINHFVDYLNRTCFMGILHKEFHYAVYPKGRFYKRHLDTFDNDQRRKLSMVLYLNKIWTPKNGGDLVVYTQDYPQERAISVVPKFGRLVIFESSVLEHEVKPVVEGVRLSITGWLKVR</sequence>
<reference evidence="8 9" key="1">
    <citation type="submission" date="2019-04" db="EMBL/GenBank/DDBJ databases">
        <title>Psychroflexus halotolerans sp. nov., isolated from a marine solar saltern.</title>
        <authorList>
            <person name="Feng X."/>
        </authorList>
    </citation>
    <scope>NUCLEOTIDE SEQUENCE [LARGE SCALE GENOMIC DNA]</scope>
    <source>
        <strain evidence="8 9">WDS2C27</strain>
    </source>
</reference>
<dbReference type="InterPro" id="IPR051559">
    <property type="entry name" value="HIF_prolyl_hydroxylases"/>
</dbReference>
<dbReference type="InterPro" id="IPR044862">
    <property type="entry name" value="Pro_4_hyd_alph_FE2OG_OXY"/>
</dbReference>
<feature type="domain" description="Fe2OG dioxygenase" evidence="7">
    <location>
        <begin position="90"/>
        <end position="194"/>
    </location>
</feature>
<keyword evidence="4" id="KW-0223">Dioxygenase</keyword>
<keyword evidence="9" id="KW-1185">Reference proteome</keyword>
<protein>
    <submittedName>
        <fullName evidence="8">2OG-Fe(II) oxygenase</fullName>
    </submittedName>
</protein>
<dbReference type="OrthoDB" id="9783171at2"/>